<evidence type="ECO:0000313" key="3">
    <source>
        <dbReference type="Proteomes" id="UP000009058"/>
    </source>
</evidence>
<organism evidence="2 3">
    <name type="scientific">Pyricularia oryzae (strain 70-15 / ATCC MYA-4617 / FGSC 8958)</name>
    <name type="common">Rice blast fungus</name>
    <name type="synonym">Magnaporthe oryzae</name>
    <dbReference type="NCBI Taxonomy" id="242507"/>
    <lineage>
        <taxon>Eukaryota</taxon>
        <taxon>Fungi</taxon>
        <taxon>Dikarya</taxon>
        <taxon>Ascomycota</taxon>
        <taxon>Pezizomycotina</taxon>
        <taxon>Sordariomycetes</taxon>
        <taxon>Sordariomycetidae</taxon>
        <taxon>Magnaporthales</taxon>
        <taxon>Pyriculariaceae</taxon>
        <taxon>Pyricularia</taxon>
    </lineage>
</organism>
<dbReference type="RefSeq" id="XP_003719271.1">
    <property type="nucleotide sequence ID" value="XM_003719223.1"/>
</dbReference>
<gene>
    <name evidence="2" type="ORF">MGG_14117</name>
</gene>
<evidence type="ECO:0000259" key="1">
    <source>
        <dbReference type="Pfam" id="PF10528"/>
    </source>
</evidence>
<accession>G4NFU7</accession>
<reference key="2">
    <citation type="submission" date="2011-05" db="EMBL/GenBank/DDBJ databases">
        <title>The Genome Sequence of Magnaporthe oryzae 70-15.</title>
        <authorList>
            <consortium name="The Broad Institute Genome Sequencing Platform"/>
            <person name="Ma L.-J."/>
            <person name="Dead R."/>
            <person name="Young S.K."/>
            <person name="Zeng Q."/>
            <person name="Gargeya S."/>
            <person name="Fitzgerald M."/>
            <person name="Haas B."/>
            <person name="Abouelleil A."/>
            <person name="Alvarado L."/>
            <person name="Arachchi H.M."/>
            <person name="Berlin A."/>
            <person name="Brown A."/>
            <person name="Chapman S.B."/>
            <person name="Chen Z."/>
            <person name="Dunbar C."/>
            <person name="Freedman E."/>
            <person name="Gearin G."/>
            <person name="Gellesch M."/>
            <person name="Goldberg J."/>
            <person name="Griggs A."/>
            <person name="Gujja S."/>
            <person name="Heiman D."/>
            <person name="Howarth C."/>
            <person name="Larson L."/>
            <person name="Lui A."/>
            <person name="MacDonald P.J.P."/>
            <person name="Mehta T."/>
            <person name="Montmayeur A."/>
            <person name="Murphy C."/>
            <person name="Neiman D."/>
            <person name="Pearson M."/>
            <person name="Priest M."/>
            <person name="Roberts A."/>
            <person name="Saif S."/>
            <person name="Shea T."/>
            <person name="Shenoy N."/>
            <person name="Sisk P."/>
            <person name="Stolte C."/>
            <person name="Sykes S."/>
            <person name="Yandava C."/>
            <person name="Wortman J."/>
            <person name="Nusbaum C."/>
            <person name="Birren B."/>
        </authorList>
    </citation>
    <scope>NUCLEOTIDE SEQUENCE</scope>
    <source>
        <strain>70-15</strain>
    </source>
</reference>
<name>G4NFU7_PYRO7</name>
<feature type="domain" description="GLEYA adhesin" evidence="1">
    <location>
        <begin position="115"/>
        <end position="164"/>
    </location>
</feature>
<proteinExistence type="predicted"/>
<dbReference type="eggNOG" id="ENOG502T4D8">
    <property type="taxonomic scope" value="Eukaryota"/>
</dbReference>
<dbReference type="VEuPathDB" id="FungiDB:MGG_14117"/>
<dbReference type="Pfam" id="PF10528">
    <property type="entry name" value="GLEYA"/>
    <property type="match status" value="1"/>
</dbReference>
<dbReference type="OrthoDB" id="4388755at2759"/>
<dbReference type="HOGENOM" id="CLU_1343498_0_0_1"/>
<dbReference type="Gene3D" id="2.60.120.1560">
    <property type="match status" value="1"/>
</dbReference>
<protein>
    <recommendedName>
        <fullName evidence="1">GLEYA adhesin domain-containing protein</fullName>
    </recommendedName>
</protein>
<evidence type="ECO:0000313" key="2">
    <source>
        <dbReference type="EMBL" id="EHA46904.1"/>
    </source>
</evidence>
<dbReference type="AlphaFoldDB" id="G4NFU7"/>
<sequence>MEFGSAAGALQICTWHGDDTIRPDVGRYCPQAGIGIFWAYYALTNGAGQGQVPNNTMQGDYQDQFSTDAVKGLEPTTTGTSLRITYGSESGACDDSPAVVDGVAQGNASHATYSVVQHRGYLVAEETGNYTLNVAGSDLVAAWFGQYAVSGWDWSNAAVVAQSASEDDDGRLHPDAYHVRQCAGLLGARCQPHPAGRDGDSGCG</sequence>
<dbReference type="InParanoid" id="G4NFU7"/>
<dbReference type="EMBL" id="CM001236">
    <property type="protein sequence ID" value="EHA46904.1"/>
    <property type="molecule type" value="Genomic_DNA"/>
</dbReference>
<dbReference type="GeneID" id="5048661"/>
<keyword evidence="3" id="KW-1185">Reference proteome</keyword>
<dbReference type="InterPro" id="IPR018871">
    <property type="entry name" value="GLEYA_adhesin_domain"/>
</dbReference>
<dbReference type="KEGG" id="mgr:MGG_14117"/>
<dbReference type="Proteomes" id="UP000009058">
    <property type="component" value="Chromosome 6"/>
</dbReference>
<reference evidence="2 3" key="1">
    <citation type="journal article" date="2005" name="Nature">
        <title>The genome sequence of the rice blast fungus Magnaporthe grisea.</title>
        <authorList>
            <person name="Dean R.A."/>
            <person name="Talbot N.J."/>
            <person name="Ebbole D.J."/>
            <person name="Farman M.L."/>
            <person name="Mitchell T.K."/>
            <person name="Orbach M.J."/>
            <person name="Thon M."/>
            <person name="Kulkarni R."/>
            <person name="Xu J.R."/>
            <person name="Pan H."/>
            <person name="Read N.D."/>
            <person name="Lee Y.H."/>
            <person name="Carbone I."/>
            <person name="Brown D."/>
            <person name="Oh Y.Y."/>
            <person name="Donofrio N."/>
            <person name="Jeong J.S."/>
            <person name="Soanes D.M."/>
            <person name="Djonovic S."/>
            <person name="Kolomiets E."/>
            <person name="Rehmeyer C."/>
            <person name="Li W."/>
            <person name="Harding M."/>
            <person name="Kim S."/>
            <person name="Lebrun M.H."/>
            <person name="Bohnert H."/>
            <person name="Coughlan S."/>
            <person name="Butler J."/>
            <person name="Calvo S."/>
            <person name="Ma L.J."/>
            <person name="Nicol R."/>
            <person name="Purcell S."/>
            <person name="Nusbaum C."/>
            <person name="Galagan J.E."/>
            <person name="Birren B.W."/>
        </authorList>
    </citation>
    <scope>NUCLEOTIDE SEQUENCE [LARGE SCALE GENOMIC DNA]</scope>
    <source>
        <strain evidence="3">70-15 / ATCC MYA-4617 / FGSC 8958</strain>
    </source>
</reference>